<dbReference type="PANTHER" id="PTHR48027">
    <property type="entry name" value="HETEROGENEOUS NUCLEAR RIBONUCLEOPROTEIN 87F-RELATED"/>
    <property type="match status" value="1"/>
</dbReference>
<feature type="region of interest" description="Disordered" evidence="3">
    <location>
        <begin position="71"/>
        <end position="223"/>
    </location>
</feature>
<dbReference type="AlphaFoldDB" id="A0A1Y1WE10"/>
<dbReference type="OrthoDB" id="439808at2759"/>
<feature type="domain" description="RRM" evidence="4">
    <location>
        <begin position="223"/>
        <end position="301"/>
    </location>
</feature>
<feature type="compositionally biased region" description="Basic residues" evidence="3">
    <location>
        <begin position="121"/>
        <end position="139"/>
    </location>
</feature>
<evidence type="ECO:0000256" key="2">
    <source>
        <dbReference type="PROSITE-ProRule" id="PRU00176"/>
    </source>
</evidence>
<evidence type="ECO:0000313" key="6">
    <source>
        <dbReference type="Proteomes" id="UP000193498"/>
    </source>
</evidence>
<feature type="domain" description="RRM" evidence="4">
    <location>
        <begin position="16"/>
        <end position="92"/>
    </location>
</feature>
<keyword evidence="6" id="KW-1185">Reference proteome</keyword>
<dbReference type="InterPro" id="IPR035979">
    <property type="entry name" value="RBD_domain_sf"/>
</dbReference>
<protein>
    <recommendedName>
        <fullName evidence="4">RRM domain-containing protein</fullName>
    </recommendedName>
</protein>
<sequence length="314" mass="34572">MSEESQPEVLNNEQSTKVFIGNLPFQTTQEELKAAFDSFGPISEATILTRGKRSLGYGFISFEKLDDAQKAVSEKDKSELDGRVLKVELARPIKREPEPSKDENHVNEGEENEASGEGKKGARGRGRAKRGRGAGRGRGRGANEDEVVLSSKAPRRFSNKRDATNEAGADVDAENGVSQVSEELGNLDLSEQSVDEDERGPRARRGRRFGGKPKAPLGAPSTQSLFIGNLPYNLETSALEGLFPDTKVTRSLIVTSKTGRSKGFGFVEFEKEEDQKKVLEEKKELTLEGRKLLIKVALGDPFDYTHSTEEKEEQ</sequence>
<dbReference type="SMART" id="SM00360">
    <property type="entry name" value="RRM"/>
    <property type="match status" value="2"/>
</dbReference>
<comment type="caution">
    <text evidence="5">The sequence shown here is derived from an EMBL/GenBank/DDBJ whole genome shotgun (WGS) entry which is preliminary data.</text>
</comment>
<dbReference type="InParanoid" id="A0A1Y1WE10"/>
<dbReference type="CDD" id="cd00590">
    <property type="entry name" value="RRM_SF"/>
    <property type="match status" value="1"/>
</dbReference>
<accession>A0A1Y1WE10</accession>
<evidence type="ECO:0000313" key="5">
    <source>
        <dbReference type="EMBL" id="ORX71761.1"/>
    </source>
</evidence>
<dbReference type="EMBL" id="MCFE01001066">
    <property type="protein sequence ID" value="ORX71761.1"/>
    <property type="molecule type" value="Genomic_DNA"/>
</dbReference>
<gene>
    <name evidence="5" type="ORF">K493DRAFT_294266</name>
</gene>
<dbReference type="InterPro" id="IPR052462">
    <property type="entry name" value="SLIRP/GR-RBP-like"/>
</dbReference>
<evidence type="ECO:0000256" key="3">
    <source>
        <dbReference type="SAM" id="MobiDB-lite"/>
    </source>
</evidence>
<dbReference type="Pfam" id="PF00076">
    <property type="entry name" value="RRM_1"/>
    <property type="match status" value="2"/>
</dbReference>
<dbReference type="PROSITE" id="PS50102">
    <property type="entry name" value="RRM"/>
    <property type="match status" value="2"/>
</dbReference>
<proteinExistence type="predicted"/>
<evidence type="ECO:0000256" key="1">
    <source>
        <dbReference type="ARBA" id="ARBA00022884"/>
    </source>
</evidence>
<feature type="compositionally biased region" description="Basic residues" evidence="3">
    <location>
        <begin position="202"/>
        <end position="211"/>
    </location>
</feature>
<dbReference type="GO" id="GO:0003723">
    <property type="term" value="F:RNA binding"/>
    <property type="evidence" value="ECO:0007669"/>
    <property type="project" value="UniProtKB-UniRule"/>
</dbReference>
<dbReference type="SUPFAM" id="SSF54928">
    <property type="entry name" value="RNA-binding domain, RBD"/>
    <property type="match status" value="2"/>
</dbReference>
<dbReference type="InterPro" id="IPR000504">
    <property type="entry name" value="RRM_dom"/>
</dbReference>
<dbReference type="InterPro" id="IPR012677">
    <property type="entry name" value="Nucleotide-bd_a/b_plait_sf"/>
</dbReference>
<organism evidence="5 6">
    <name type="scientific">Basidiobolus meristosporus CBS 931.73</name>
    <dbReference type="NCBI Taxonomy" id="1314790"/>
    <lineage>
        <taxon>Eukaryota</taxon>
        <taxon>Fungi</taxon>
        <taxon>Fungi incertae sedis</taxon>
        <taxon>Zoopagomycota</taxon>
        <taxon>Entomophthoromycotina</taxon>
        <taxon>Basidiobolomycetes</taxon>
        <taxon>Basidiobolales</taxon>
        <taxon>Basidiobolaceae</taxon>
        <taxon>Basidiobolus</taxon>
    </lineage>
</organism>
<name>A0A1Y1WE10_9FUNG</name>
<reference evidence="5 6" key="1">
    <citation type="submission" date="2016-07" db="EMBL/GenBank/DDBJ databases">
        <title>Pervasive Adenine N6-methylation of Active Genes in Fungi.</title>
        <authorList>
            <consortium name="DOE Joint Genome Institute"/>
            <person name="Mondo S.J."/>
            <person name="Dannebaum R.O."/>
            <person name="Kuo R.C."/>
            <person name="Labutti K."/>
            <person name="Haridas S."/>
            <person name="Kuo A."/>
            <person name="Salamov A."/>
            <person name="Ahrendt S.R."/>
            <person name="Lipzen A."/>
            <person name="Sullivan W."/>
            <person name="Andreopoulos W.B."/>
            <person name="Clum A."/>
            <person name="Lindquist E."/>
            <person name="Daum C."/>
            <person name="Ramamoorthy G.K."/>
            <person name="Gryganskyi A."/>
            <person name="Culley D."/>
            <person name="Magnuson J.K."/>
            <person name="James T.Y."/>
            <person name="O'Malley M.A."/>
            <person name="Stajich J.E."/>
            <person name="Spatafora J.W."/>
            <person name="Visel A."/>
            <person name="Grigoriev I.V."/>
        </authorList>
    </citation>
    <scope>NUCLEOTIDE SEQUENCE [LARGE SCALE GENOMIC DNA]</scope>
    <source>
        <strain evidence="5 6">CBS 931.73</strain>
    </source>
</reference>
<evidence type="ECO:0000259" key="4">
    <source>
        <dbReference type="PROSITE" id="PS50102"/>
    </source>
</evidence>
<dbReference type="STRING" id="1314790.A0A1Y1WE10"/>
<dbReference type="Gene3D" id="3.30.70.330">
    <property type="match status" value="2"/>
</dbReference>
<feature type="compositionally biased region" description="Basic and acidic residues" evidence="3">
    <location>
        <begin position="71"/>
        <end position="108"/>
    </location>
</feature>
<dbReference type="FunCoup" id="A0A1Y1WE10">
    <property type="interactions" value="31"/>
</dbReference>
<dbReference type="Proteomes" id="UP000193498">
    <property type="component" value="Unassembled WGS sequence"/>
</dbReference>
<keyword evidence="1 2" id="KW-0694">RNA-binding</keyword>